<feature type="transmembrane region" description="Helical" evidence="6">
    <location>
        <begin position="642"/>
        <end position="659"/>
    </location>
</feature>
<dbReference type="SMART" id="SM00220">
    <property type="entry name" value="S_TKc"/>
    <property type="match status" value="1"/>
</dbReference>
<dbReference type="EMBL" id="CP059267">
    <property type="protein sequence ID" value="QLQ78465.1"/>
    <property type="molecule type" value="Genomic_DNA"/>
</dbReference>
<evidence type="ECO:0000256" key="5">
    <source>
        <dbReference type="ARBA" id="ARBA00037982"/>
    </source>
</evidence>
<evidence type="ECO:0000256" key="4">
    <source>
        <dbReference type="ARBA" id="ARBA00022840"/>
    </source>
</evidence>
<comment type="similarity">
    <text evidence="5">Belongs to the protein kinase superfamily. Ser/Thr protein kinase family. GCN2 subfamily.</text>
</comment>
<dbReference type="GO" id="GO:0005737">
    <property type="term" value="C:cytoplasm"/>
    <property type="evidence" value="ECO:0007669"/>
    <property type="project" value="TreeGrafter"/>
</dbReference>
<keyword evidence="6" id="KW-1133">Transmembrane helix</keyword>
<evidence type="ECO:0000256" key="1">
    <source>
        <dbReference type="ARBA" id="ARBA00022679"/>
    </source>
</evidence>
<dbReference type="GO" id="GO:0005634">
    <property type="term" value="C:nucleus"/>
    <property type="evidence" value="ECO:0007669"/>
    <property type="project" value="TreeGrafter"/>
</dbReference>
<evidence type="ECO:0000256" key="6">
    <source>
        <dbReference type="SAM" id="Phobius"/>
    </source>
</evidence>
<dbReference type="PROSITE" id="PS00108">
    <property type="entry name" value="PROTEIN_KINASE_ST"/>
    <property type="match status" value="1"/>
</dbReference>
<keyword evidence="1" id="KW-0808">Transferase</keyword>
<accession>A0A7H9HQ46</accession>
<keyword evidence="3" id="KW-0418">Kinase</keyword>
<dbReference type="PANTHER" id="PTHR11042:SF138">
    <property type="entry name" value="SERINE_THREONINE-PROTEIN KINASE IKS1-RELATED"/>
    <property type="match status" value="1"/>
</dbReference>
<reference evidence="8 9" key="1">
    <citation type="submission" date="2020-06" db="EMBL/GenBank/DDBJ databases">
        <title>The yeast mating-type switching endonuclease HO is a domesticated member of an unorthodox homing genetic element family.</title>
        <authorList>
            <person name="Coughlan A.Y."/>
            <person name="Lombardi L."/>
            <person name="Braun-Galleani S."/>
            <person name="Martos A.R."/>
            <person name="Galeote V."/>
            <person name="Bigey F."/>
            <person name="Dequin S."/>
            <person name="Byrne K.P."/>
            <person name="Wolfe K.H."/>
        </authorList>
    </citation>
    <scope>NUCLEOTIDE SEQUENCE [LARGE SCALE GENOMIC DNA]</scope>
    <source>
        <strain evidence="8 9">CBS2947</strain>
    </source>
</reference>
<evidence type="ECO:0000313" key="9">
    <source>
        <dbReference type="Proteomes" id="UP000510647"/>
    </source>
</evidence>
<gene>
    <name evidence="8" type="ORF">HG537_0A07120</name>
</gene>
<keyword evidence="6" id="KW-0812">Transmembrane</keyword>
<keyword evidence="9" id="KW-1185">Reference proteome</keyword>
<dbReference type="AlphaFoldDB" id="A0A7H9HQ46"/>
<dbReference type="InterPro" id="IPR000719">
    <property type="entry name" value="Prot_kinase_dom"/>
</dbReference>
<feature type="transmembrane region" description="Helical" evidence="6">
    <location>
        <begin position="606"/>
        <end position="630"/>
    </location>
</feature>
<dbReference type="Gene3D" id="1.10.510.10">
    <property type="entry name" value="Transferase(Phosphotransferase) domain 1"/>
    <property type="match status" value="1"/>
</dbReference>
<evidence type="ECO:0000256" key="3">
    <source>
        <dbReference type="ARBA" id="ARBA00022777"/>
    </source>
</evidence>
<dbReference type="InterPro" id="IPR008271">
    <property type="entry name" value="Ser/Thr_kinase_AS"/>
</dbReference>
<proteinExistence type="inferred from homology"/>
<organism evidence="8 9">
    <name type="scientific">Torulaspora globosa</name>
    <dbReference type="NCBI Taxonomy" id="48254"/>
    <lineage>
        <taxon>Eukaryota</taxon>
        <taxon>Fungi</taxon>
        <taxon>Dikarya</taxon>
        <taxon>Ascomycota</taxon>
        <taxon>Saccharomycotina</taxon>
        <taxon>Saccharomycetes</taxon>
        <taxon>Saccharomycetales</taxon>
        <taxon>Saccharomycetaceae</taxon>
        <taxon>Torulaspora</taxon>
    </lineage>
</organism>
<name>A0A7H9HQ46_9SACH</name>
<keyword evidence="4" id="KW-0067">ATP-binding</keyword>
<dbReference type="InterPro" id="IPR011009">
    <property type="entry name" value="Kinase-like_dom_sf"/>
</dbReference>
<evidence type="ECO:0000259" key="7">
    <source>
        <dbReference type="PROSITE" id="PS50011"/>
    </source>
</evidence>
<feature type="domain" description="Protein kinase" evidence="7">
    <location>
        <begin position="198"/>
        <end position="535"/>
    </location>
</feature>
<dbReference type="GO" id="GO:0005524">
    <property type="term" value="F:ATP binding"/>
    <property type="evidence" value="ECO:0007669"/>
    <property type="project" value="UniProtKB-KW"/>
</dbReference>
<dbReference type="OrthoDB" id="1405469at2759"/>
<dbReference type="GO" id="GO:0004672">
    <property type="term" value="F:protein kinase activity"/>
    <property type="evidence" value="ECO:0007669"/>
    <property type="project" value="InterPro"/>
</dbReference>
<dbReference type="PROSITE" id="PS50011">
    <property type="entry name" value="PROTEIN_KINASE_DOM"/>
    <property type="match status" value="1"/>
</dbReference>
<dbReference type="SUPFAM" id="SSF56112">
    <property type="entry name" value="Protein kinase-like (PK-like)"/>
    <property type="match status" value="1"/>
</dbReference>
<keyword evidence="2" id="KW-0547">Nucleotide-binding</keyword>
<dbReference type="InterPro" id="IPR050339">
    <property type="entry name" value="CC_SR_Kinase"/>
</dbReference>
<dbReference type="Pfam" id="PF00069">
    <property type="entry name" value="Pkinase"/>
    <property type="match status" value="1"/>
</dbReference>
<keyword evidence="6" id="KW-0472">Membrane</keyword>
<dbReference type="PANTHER" id="PTHR11042">
    <property type="entry name" value="EUKARYOTIC TRANSLATION INITIATION FACTOR 2-ALPHA KINASE EIF2-ALPHA KINASE -RELATED"/>
    <property type="match status" value="1"/>
</dbReference>
<dbReference type="Proteomes" id="UP000510647">
    <property type="component" value="Chromosome 1"/>
</dbReference>
<sequence>MPRDGSYRAFSMGRDLIYKHTNLNLIGQNQVLQSFQVISDQNMSLVPYKEGSVILDDPTSRSLVIVYPSNGSLEFFEKVFDTESDEVESSWNQAAKASIASFVCPECGTEVNPSVEEITEVKDASVGSSNKVLKVLKEPRSSRRLRSKGILSRKYFKLLESSHRHYSLEQNERPVLAPQHQFFLPDNLFIPGYFHKFFKTLSLLGNGARGSVYKVVHKIGDIELGIFAVKKIPIGNDMAWFQKCIREVKALSSLTNRSANLITYNHVWLEMNTACGLVRTLDGRQLDAVEDIPCIFILQEYCSGGNLEDFIFKDVFHKLQDLQSPKERKKKFLYRRKHPNEALGLSTEQIVSIIKDLATGLQELHDIGLIHRDLKPSNCLLLEENIEERPIAEYFPTIIIGDLGECQMDGESRTATGATGTLEFTAPEVIIPGTSQHRPTNYNEYTFASDLYSLGMISYFIVFGELPFESQLEIGQLKDNILGFILNRSSLIRKHEEMHLKSIDTRIFDLMLLLLSKTATERPSAGEVIQFLEKLTDKPVQVELISTPSSNELELLKDDTNFSPQNEAITADYVSLTDEKTQETSAEQRPALLTQYKTILCIGINMILTITILSFSGASITAHFSLILLGISFKTNLKSQRWILLALCAILMINLRGQATKSITFT</sequence>
<evidence type="ECO:0000256" key="2">
    <source>
        <dbReference type="ARBA" id="ARBA00022741"/>
    </source>
</evidence>
<evidence type="ECO:0000313" key="8">
    <source>
        <dbReference type="EMBL" id="QLQ78465.1"/>
    </source>
</evidence>
<protein>
    <recommendedName>
        <fullName evidence="7">Protein kinase domain-containing protein</fullName>
    </recommendedName>
</protein>
<dbReference type="Gene3D" id="3.30.200.20">
    <property type="entry name" value="Phosphorylase Kinase, domain 1"/>
    <property type="match status" value="1"/>
</dbReference>